<evidence type="ECO:0000313" key="2">
    <source>
        <dbReference type="WBParaSite" id="HDID_0000585601-mRNA-1"/>
    </source>
</evidence>
<feature type="compositionally biased region" description="Basic and acidic residues" evidence="1">
    <location>
        <begin position="32"/>
        <end position="47"/>
    </location>
</feature>
<reference evidence="2" key="1">
    <citation type="submission" date="2017-02" db="UniProtKB">
        <authorList>
            <consortium name="WormBaseParasite"/>
        </authorList>
    </citation>
    <scope>IDENTIFICATION</scope>
</reference>
<sequence length="136" mass="15452">LGVGGPDQHPINGSSRESLVENASKDVQSPTETKEAKSQIELPKEKPLGEKEIIARWLASSVSPTPGRDEEFEELRMRSQNKRHICLVGEKLYLSVPDVNVNVKEDKVEQKLENRSIEIWISTQLRSNLNRLFFKT</sequence>
<proteinExistence type="predicted"/>
<name>A0A0R3SLP1_HYMDI</name>
<dbReference type="WBParaSite" id="HDID_0000585601-mRNA-1">
    <property type="protein sequence ID" value="HDID_0000585601-mRNA-1"/>
    <property type="gene ID" value="HDID_0000585601"/>
</dbReference>
<accession>A0A0R3SLP1</accession>
<evidence type="ECO:0000256" key="1">
    <source>
        <dbReference type="SAM" id="MobiDB-lite"/>
    </source>
</evidence>
<dbReference type="AlphaFoldDB" id="A0A0R3SLP1"/>
<organism evidence="2">
    <name type="scientific">Hymenolepis diminuta</name>
    <name type="common">Rat tapeworm</name>
    <dbReference type="NCBI Taxonomy" id="6216"/>
    <lineage>
        <taxon>Eukaryota</taxon>
        <taxon>Metazoa</taxon>
        <taxon>Spiralia</taxon>
        <taxon>Lophotrochozoa</taxon>
        <taxon>Platyhelminthes</taxon>
        <taxon>Cestoda</taxon>
        <taxon>Eucestoda</taxon>
        <taxon>Cyclophyllidea</taxon>
        <taxon>Hymenolepididae</taxon>
        <taxon>Hymenolepis</taxon>
    </lineage>
</organism>
<feature type="region of interest" description="Disordered" evidence="1">
    <location>
        <begin position="1"/>
        <end position="47"/>
    </location>
</feature>
<protein>
    <submittedName>
        <fullName evidence="2">PIH1_CS domain-containing protein</fullName>
    </submittedName>
</protein>